<evidence type="ECO:0000313" key="9">
    <source>
        <dbReference type="Proteomes" id="UP000233781"/>
    </source>
</evidence>
<evidence type="ECO:0000256" key="4">
    <source>
        <dbReference type="ARBA" id="ARBA00022729"/>
    </source>
</evidence>
<name>A0A2N3YHA1_9MICO</name>
<keyword evidence="5" id="KW-0966">Cell projection</keyword>
<evidence type="ECO:0000313" key="8">
    <source>
        <dbReference type="EMBL" id="PKW26218.1"/>
    </source>
</evidence>
<keyword evidence="4" id="KW-0732">Signal</keyword>
<evidence type="ECO:0000256" key="3">
    <source>
        <dbReference type="ARBA" id="ARBA00022525"/>
    </source>
</evidence>
<evidence type="ECO:0000259" key="6">
    <source>
        <dbReference type="Pfam" id="PF01833"/>
    </source>
</evidence>
<dbReference type="SMART" id="SM00710">
    <property type="entry name" value="PbH1"/>
    <property type="match status" value="7"/>
</dbReference>
<dbReference type="InterPro" id="IPR011050">
    <property type="entry name" value="Pectin_lyase_fold/virulence"/>
</dbReference>
<dbReference type="Gene3D" id="2.60.40.1120">
    <property type="entry name" value="Carboxypeptidase-like, regulatory domain"/>
    <property type="match status" value="1"/>
</dbReference>
<comment type="caution">
    <text evidence="8">The sequence shown here is derived from an EMBL/GenBank/DDBJ whole genome shotgun (WGS) entry which is preliminary data.</text>
</comment>
<proteinExistence type="predicted"/>
<dbReference type="Gene3D" id="2.60.40.10">
    <property type="entry name" value="Immunoglobulins"/>
    <property type="match status" value="2"/>
</dbReference>
<sequence>MKVESARTEAHHPGGAVSKGDAVTTYRYMINVDNSGGSSPAGGPQPGSGCNADDVNYLTECPWASIQEHPGAAPIVRQGTEADFADGAKGLTLPEGKYLITVLADDYKIDGEHFSVPMEASSAVGGMGLVTVGVQPDPLPDSTLRAQVYRDEASTNGAIDNGEQGLAGFQGHINDTLGEVTTDVYGNPLCTRYVNEDPTTYEIPWEPVGGVDSRDAEGLPIVATIGGKCFSDADGMLVMPHLGTNRYTTTVTAPDNTDFIQTTTLEGNHDWDTWLMEGATGYDTEATVGGEPVPTPQFGFVEPRNDFATSTAAGSITGVVVAAKQYYPPVGGSFNGYNGMTGSKLDKPIVNPVLSLVDLNNGDQAAWVGRGAADGTFTIPHVPDGNYQLTWWDEPQNYILQLVNVTVANGEAVDLKQLPINGWWTELTGHVFLDTNKNGKRDTGESGVSGFPLTLRKKDNSLMDRGMNAVTTDITGAYAFDSAYPLAEWMIMEAYSDNFYTTGVTYQADNQPTPTTVLGAGVDVGTLNVIGLGGTVDWGVQKYDATGTKGGPRNGGIVGSVSYDTTRNELDPQYAASEDWQPGVPNIPVKLYAPVDCPADGSAPCDLSGSYVVNTDGSYKHGALLNTYVSESWNRPTGCTARDADGTPITHGPGQGEDVLAPDQATTGECLSALVNGVQIGTYATDQGTPDANFGAAVDGNYGFGDGCFDGTLDATDPAAPVCTGGTFTALPAADYIVQVDIPKDAGGKPMYSVTAEEDINIARGDTVVPQVPPPACVGALHTVDVLGIGTDGYGAVTGDGTSVPTGVTVPASVSVDNPTFQSIDGSPYEGMAKPKCDNKLVTLNNGKSIVPMFNIFTDVPIPSRLRGLIVDDLNFSTNNQTVLFGDKAGVPYAPVGIYDFTNRLVDTVESDFNGYYDVLMPSTDHISCPTPSGVCTNLYRFVGNDPGAPNRLNANYDPRFRTIATEFEAMPGVTIPTDLAPTQVGVSIGRPGTSPITVKCMVNQAAPQLFRVSKPFVAATDTARTVTITGLGFGATQGTGKVLLGTTSLATTSWTDTQIVATVPAAGDLADQVKAGAYQLSVTAANGLSTVNGITYHVLGTGYSPTVYEVGPGVSVAAYDPTDAASRTGTGGVSHAIQNALDDADANERAAGQPAGADGNTQLVVVYPNAATTTNPRGAYYENLVMSTPVKLQGVGAGGFQGPDTNSPYVQGTVLDGIGFSGDSAQASDWITKVAALTWDGNQTVNDGAVVSVFASDSRSTAAGRARRFDPAATYLPAIDGFDLRGGDQQGFPGNIDSITGLPTGLPPNISTQGGAVFANAYARRLQITNNVVENNGGAYGTIRIGTPDIPAPDTSQHNEGVRIASNRIVQNAGTNLAGAIGIFAGADGYEVAGNDICGNFSLEYGAGLSVYGLSPDGTIHDNRITLNNSNDEGAGIMMAGELPGVPGDFSPGTGPVDIYANRIQGNLSNDDGGGIRFLMAGDFPMNVHDNVIASNISTHEGAGIAINDAPDVRIYDNTIMDNLTTATAVTSNGLPAPAGVSTSENSVQLQSTLPASAPTFSTPTLFNNVLWNNRAGTRAGTTVTGIGLAGDTSAIDYWDVGVADGTGVLTPVNSVIQQDAARHDYAVDASNSTTDPQVVEPWTVSVAFATWRQNPAFVDATLVAVEAPPDLMGDYHLQGCPASPACDLGAASRGDIVAQPVDIDGDARPSGAAYDAGADEVVQPVQPPPPPVTTPPFVFSTAGNANPPGVTGTGDDADVYAWNGTGYARTVDITSAKYGVPARVNMDGFSQAAPDRFYASFSSDTVLKTPGRPAMKVSDEDVVYWNGTRWNMIFDGSRYRMTSPALDVRAITFLGGERLYFSTTGAWNPPGVRGVPSSADVYLFRDGRFTRVFDARAKGVPRRAVVDGAQVVDAQHIYFSFAANTTLPGIGPVEDEDIVLYDGTTDTWSTWFNGTSHGLTSSELQIDDFSLPNGSVKP</sequence>
<evidence type="ECO:0000256" key="1">
    <source>
        <dbReference type="ARBA" id="ARBA00004316"/>
    </source>
</evidence>
<evidence type="ECO:0000259" key="7">
    <source>
        <dbReference type="Pfam" id="PF17210"/>
    </source>
</evidence>
<keyword evidence="3" id="KW-0964">Secreted</keyword>
<dbReference type="SUPFAM" id="SSF51126">
    <property type="entry name" value="Pectin lyase-like"/>
    <property type="match status" value="1"/>
</dbReference>
<dbReference type="GO" id="GO:0005576">
    <property type="term" value="C:extracellular region"/>
    <property type="evidence" value="ECO:0007669"/>
    <property type="project" value="UniProtKB-SubCell"/>
</dbReference>
<reference evidence="8 9" key="1">
    <citation type="submission" date="2017-12" db="EMBL/GenBank/DDBJ databases">
        <title>Sequencing the genomes of 1000 Actinobacteria strains.</title>
        <authorList>
            <person name="Klenk H.-P."/>
        </authorList>
    </citation>
    <scope>NUCLEOTIDE SEQUENCE [LARGE SCALE GENOMIC DNA]</scope>
    <source>
        <strain evidence="8 9">DSM 12806</strain>
    </source>
</reference>
<feature type="domain" description="SD-repeat containing protein B" evidence="7">
    <location>
        <begin position="429"/>
        <end position="485"/>
    </location>
</feature>
<dbReference type="EMBL" id="PJNE01000001">
    <property type="protein sequence ID" value="PKW26218.1"/>
    <property type="molecule type" value="Genomic_DNA"/>
</dbReference>
<dbReference type="InterPro" id="IPR012334">
    <property type="entry name" value="Pectin_lyas_fold"/>
</dbReference>
<dbReference type="Pfam" id="PF17210">
    <property type="entry name" value="SdrD_B"/>
    <property type="match status" value="1"/>
</dbReference>
<dbReference type="SUPFAM" id="SSF81296">
    <property type="entry name" value="E set domains"/>
    <property type="match status" value="1"/>
</dbReference>
<evidence type="ECO:0000256" key="5">
    <source>
        <dbReference type="ARBA" id="ARBA00023273"/>
    </source>
</evidence>
<dbReference type="GO" id="GO:0005975">
    <property type="term" value="P:carbohydrate metabolic process"/>
    <property type="evidence" value="ECO:0007669"/>
    <property type="project" value="UniProtKB-ARBA"/>
</dbReference>
<dbReference type="InterPro" id="IPR033764">
    <property type="entry name" value="Sdr_B"/>
</dbReference>
<keyword evidence="9" id="KW-1185">Reference proteome</keyword>
<dbReference type="SUPFAM" id="SSF117074">
    <property type="entry name" value="Hypothetical protein PA1324"/>
    <property type="match status" value="1"/>
</dbReference>
<dbReference type="Proteomes" id="UP000233781">
    <property type="component" value="Unassembled WGS sequence"/>
</dbReference>
<dbReference type="GO" id="GO:0042995">
    <property type="term" value="C:cell projection"/>
    <property type="evidence" value="ECO:0007669"/>
    <property type="project" value="UniProtKB-SubCell"/>
</dbReference>
<comment type="subcellular location">
    <subcellularLocation>
        <location evidence="1">Cell projection</location>
    </subcellularLocation>
    <subcellularLocation>
        <location evidence="2">Secreted</location>
    </subcellularLocation>
</comment>
<organism evidence="8 9">
    <name type="scientific">Phycicoccus duodecadis</name>
    <dbReference type="NCBI Taxonomy" id="173053"/>
    <lineage>
        <taxon>Bacteria</taxon>
        <taxon>Bacillati</taxon>
        <taxon>Actinomycetota</taxon>
        <taxon>Actinomycetes</taxon>
        <taxon>Micrococcales</taxon>
        <taxon>Intrasporangiaceae</taxon>
        <taxon>Phycicoccus</taxon>
    </lineage>
</organism>
<dbReference type="Pfam" id="PF01833">
    <property type="entry name" value="TIG"/>
    <property type="match status" value="1"/>
</dbReference>
<dbReference type="Gene3D" id="2.160.20.10">
    <property type="entry name" value="Single-stranded right-handed beta-helix, Pectin lyase-like"/>
    <property type="match status" value="1"/>
</dbReference>
<dbReference type="InterPro" id="IPR002909">
    <property type="entry name" value="IPT_dom"/>
</dbReference>
<dbReference type="InterPro" id="IPR013783">
    <property type="entry name" value="Ig-like_fold"/>
</dbReference>
<accession>A0A2N3YHA1</accession>
<gene>
    <name evidence="8" type="ORF">ATL31_1024</name>
</gene>
<dbReference type="InterPro" id="IPR014756">
    <property type="entry name" value="Ig_E-set"/>
</dbReference>
<dbReference type="InterPro" id="IPR006626">
    <property type="entry name" value="PbH1"/>
</dbReference>
<protein>
    <submittedName>
        <fullName evidence="8">IPT/TIG domain-containing protein</fullName>
    </submittedName>
</protein>
<feature type="domain" description="IPT/TIG" evidence="6">
    <location>
        <begin position="1017"/>
        <end position="1097"/>
    </location>
</feature>
<evidence type="ECO:0000256" key="2">
    <source>
        <dbReference type="ARBA" id="ARBA00004613"/>
    </source>
</evidence>